<keyword evidence="3" id="KW-1185">Reference proteome</keyword>
<dbReference type="InterPro" id="IPR036374">
    <property type="entry name" value="OxRdtase_Mopterin-bd_sf"/>
</dbReference>
<keyword evidence="1" id="KW-0732">Signal</keyword>
<proteinExistence type="predicted"/>
<dbReference type="Gene3D" id="3.90.420.10">
    <property type="entry name" value="Oxidoreductase, molybdopterin-binding domain"/>
    <property type="match status" value="1"/>
</dbReference>
<feature type="chain" id="PRO_5047033362" description="Oxidoreductase molybdopterin-binding domain-containing protein" evidence="1">
    <location>
        <begin position="24"/>
        <end position="168"/>
    </location>
</feature>
<accession>A0ABX2G910</accession>
<dbReference type="EMBL" id="JABSNM010000021">
    <property type="protein sequence ID" value="NRT57923.1"/>
    <property type="molecule type" value="Genomic_DNA"/>
</dbReference>
<dbReference type="PROSITE" id="PS51318">
    <property type="entry name" value="TAT"/>
    <property type="match status" value="1"/>
</dbReference>
<dbReference type="SUPFAM" id="SSF56524">
    <property type="entry name" value="Oxidoreductase molybdopterin-binding domain"/>
    <property type="match status" value="1"/>
</dbReference>
<organism evidence="2 3">
    <name type="scientific">Sphaerotilus uruguayifluvii</name>
    <dbReference type="NCBI Taxonomy" id="2735897"/>
    <lineage>
        <taxon>Bacteria</taxon>
        <taxon>Pseudomonadati</taxon>
        <taxon>Pseudomonadota</taxon>
        <taxon>Betaproteobacteria</taxon>
        <taxon>Burkholderiales</taxon>
        <taxon>Sphaerotilaceae</taxon>
        <taxon>Sphaerotilus</taxon>
    </lineage>
</organism>
<evidence type="ECO:0000256" key="1">
    <source>
        <dbReference type="SAM" id="SignalP"/>
    </source>
</evidence>
<gene>
    <name evidence="2" type="ORF">HNQ01_003686</name>
</gene>
<comment type="caution">
    <text evidence="2">The sequence shown here is derived from an EMBL/GenBank/DDBJ whole genome shotgun (WGS) entry which is preliminary data.</text>
</comment>
<dbReference type="RefSeq" id="WP_173806957.1">
    <property type="nucleotide sequence ID" value="NZ_JABSNM010000021.1"/>
</dbReference>
<reference evidence="2 3" key="1">
    <citation type="submission" date="2020-05" db="EMBL/GenBank/DDBJ databases">
        <title>Genomic Encyclopedia of Type Strains, Phase IV (KMG-V): Genome sequencing to study the core and pangenomes of soil and plant-associated prokaryotes.</title>
        <authorList>
            <person name="Whitman W."/>
        </authorList>
    </citation>
    <scope>NUCLEOTIDE SEQUENCE [LARGE SCALE GENOMIC DNA]</scope>
    <source>
        <strain evidence="2 3">C29</strain>
    </source>
</reference>
<protein>
    <recommendedName>
        <fullName evidence="4">Oxidoreductase molybdopterin-binding domain-containing protein</fullName>
    </recommendedName>
</protein>
<dbReference type="Proteomes" id="UP001516061">
    <property type="component" value="Unassembled WGS sequence"/>
</dbReference>
<sequence length="168" mass="18681">MTTRRHLLATAAALAALPLASRAALSEPKGRVVLTVSGRIGIRNAGDAARFDMDMLAALPQHSFSTKTPWYPQAHKFTGPLLRDVLAAVGAQGRTLRAIALNDYKVELPVEDATRYPVVLARLLDDRPMSVRDKGPLFIIYPFDSDESLRSERYYSRSAWQLKMLEVE</sequence>
<evidence type="ECO:0008006" key="4">
    <source>
        <dbReference type="Google" id="ProtNLM"/>
    </source>
</evidence>
<name>A0ABX2G910_9BURK</name>
<evidence type="ECO:0000313" key="2">
    <source>
        <dbReference type="EMBL" id="NRT57923.1"/>
    </source>
</evidence>
<feature type="signal peptide" evidence="1">
    <location>
        <begin position="1"/>
        <end position="23"/>
    </location>
</feature>
<dbReference type="InterPro" id="IPR006311">
    <property type="entry name" value="TAT_signal"/>
</dbReference>
<evidence type="ECO:0000313" key="3">
    <source>
        <dbReference type="Proteomes" id="UP001516061"/>
    </source>
</evidence>